<dbReference type="Proteomes" id="UP000192366">
    <property type="component" value="Unassembled WGS sequence"/>
</dbReference>
<accession>A0A1W9YSH0</accession>
<evidence type="ECO:0000313" key="2">
    <source>
        <dbReference type="Proteomes" id="UP000192366"/>
    </source>
</evidence>
<dbReference type="EMBL" id="MVHJ01000021">
    <property type="protein sequence ID" value="ORA03021.1"/>
    <property type="molecule type" value="Genomic_DNA"/>
</dbReference>
<evidence type="ECO:0000313" key="1">
    <source>
        <dbReference type="EMBL" id="ORA03021.1"/>
    </source>
</evidence>
<dbReference type="RefSeq" id="WP_234807755.1">
    <property type="nucleotide sequence ID" value="NZ_JACKVM010000014.1"/>
</dbReference>
<proteinExistence type="predicted"/>
<name>A0A1W9YSH0_MYCBA</name>
<organism evidence="1 2">
    <name type="scientific">Mycolicibacterium bacteremicum</name>
    <name type="common">Mycobacterium bacteremicum</name>
    <dbReference type="NCBI Taxonomy" id="564198"/>
    <lineage>
        <taxon>Bacteria</taxon>
        <taxon>Bacillati</taxon>
        <taxon>Actinomycetota</taxon>
        <taxon>Actinomycetes</taxon>
        <taxon>Mycobacteriales</taxon>
        <taxon>Mycobacteriaceae</taxon>
        <taxon>Mycolicibacterium</taxon>
    </lineage>
</organism>
<evidence type="ECO:0008006" key="3">
    <source>
        <dbReference type="Google" id="ProtNLM"/>
    </source>
</evidence>
<protein>
    <recommendedName>
        <fullName evidence="3">Restriction endonuclease</fullName>
    </recommendedName>
</protein>
<comment type="caution">
    <text evidence="1">The sequence shown here is derived from an EMBL/GenBank/DDBJ whole genome shotgun (WGS) entry which is preliminary data.</text>
</comment>
<gene>
    <name evidence="1" type="ORF">BST17_20755</name>
</gene>
<dbReference type="InterPro" id="IPR019292">
    <property type="entry name" value="McrC"/>
</dbReference>
<reference evidence="1 2" key="1">
    <citation type="submission" date="2017-02" db="EMBL/GenBank/DDBJ databases">
        <title>The new phylogeny of genus Mycobacterium.</title>
        <authorList>
            <person name="Tortoli E."/>
            <person name="Trovato A."/>
            <person name="Cirillo D.M."/>
        </authorList>
    </citation>
    <scope>NUCLEOTIDE SEQUENCE [LARGE SCALE GENOMIC DNA]</scope>
    <source>
        <strain evidence="1 2">DSM 45578</strain>
    </source>
</reference>
<dbReference type="PANTHER" id="PTHR38733">
    <property type="entry name" value="PROTEIN MCRC"/>
    <property type="match status" value="1"/>
</dbReference>
<sequence length="225" mass="24240">MSHPLATQLGIAVGFKYGRRNDRYRSAHALATLVLDGLALTDLFSQSSGSVSAFMLNMNVVFERFVSRLVADSLTGSGLRVSTQESYGSVVTDDASGHSYTRIRPDLVIVEINSGRTVPIDIKYKLYSTKKFSPADIYQTFLYAYALSTDAEHARAGLIYPSTRMTDGPGLRINRAAGSGLAHIRGFGLDVPSALDSLGSTDEPALRENIVSVIRTITGFGASSH</sequence>
<dbReference type="Pfam" id="PF10117">
    <property type="entry name" value="McrBC"/>
    <property type="match status" value="1"/>
</dbReference>
<keyword evidence="2" id="KW-1185">Reference proteome</keyword>
<dbReference type="PANTHER" id="PTHR38733:SF1">
    <property type="entry name" value="TYPE IV METHYL-DIRECTED RESTRICTION ENZYME ECOKMCRBC"/>
    <property type="match status" value="1"/>
</dbReference>
<dbReference type="AlphaFoldDB" id="A0A1W9YSH0"/>